<dbReference type="PROSITE" id="PS51257">
    <property type="entry name" value="PROKAR_LIPOPROTEIN"/>
    <property type="match status" value="1"/>
</dbReference>
<evidence type="ECO:0000313" key="1">
    <source>
        <dbReference type="EMBL" id="AUS04730.1"/>
    </source>
</evidence>
<dbReference type="Proteomes" id="UP000236592">
    <property type="component" value="Chromosome"/>
</dbReference>
<dbReference type="RefSeq" id="WP_102994809.1">
    <property type="nucleotide sequence ID" value="NZ_CP025938.1"/>
</dbReference>
<dbReference type="KEGG" id="taj:C1A40_04225"/>
<organism evidence="1 2">
    <name type="scientific">Pseudotamlana carrageenivorans</name>
    <dbReference type="NCBI Taxonomy" id="2069432"/>
    <lineage>
        <taxon>Bacteria</taxon>
        <taxon>Pseudomonadati</taxon>
        <taxon>Bacteroidota</taxon>
        <taxon>Flavobacteriia</taxon>
        <taxon>Flavobacteriales</taxon>
        <taxon>Flavobacteriaceae</taxon>
        <taxon>Pseudotamlana</taxon>
    </lineage>
</organism>
<sequence>MKKILFLLVAVGAMLAGCNPMEDVYKELDKVENPIVGSSEYTLQDDDYSAMGLSFSSFDTEDQAKEEIPGFLETLYPFWGNGSQALITYNLYKSNSIKSTDAYEVTDQDYQDLGFSYGNFSSPGDMADFLVYKFPNAVRGDVVDLTYKYYSGGSTSELTNNFVLLEGWEMVREFTADEYMDMEQSYPNFSNEDVAENNISIYLKSLYPYASSGERIVTMYELFINGEPKEMKLIPFVYDGANWNAISSVIESTLQFGHDGNTWVPDNTIKYALLRSDYDYMSAQLASEPGFEGPASSMGNYGNFDRREGNANYWSLDMIEQALIILLDNMDPNAEEGQKYIMTYDIYNGTNTTEDMFMIKKDGVWQKNI</sequence>
<reference evidence="2" key="1">
    <citation type="submission" date="2018-01" db="EMBL/GenBank/DDBJ databases">
        <title>Complete genome of Tamlana sp. UJ94.</title>
        <authorList>
            <person name="Jung J."/>
            <person name="Chung D."/>
            <person name="Bae S.S."/>
            <person name="Baek K."/>
        </authorList>
    </citation>
    <scope>NUCLEOTIDE SEQUENCE [LARGE SCALE GENOMIC DNA]</scope>
    <source>
        <strain evidence="2">UJ94</strain>
    </source>
</reference>
<keyword evidence="2" id="KW-1185">Reference proteome</keyword>
<accession>A0A2I7SFT8</accession>
<gene>
    <name evidence="1" type="ORF">C1A40_04225</name>
</gene>
<dbReference type="OrthoDB" id="1013052at2"/>
<dbReference type="EMBL" id="CP025938">
    <property type="protein sequence ID" value="AUS04730.1"/>
    <property type="molecule type" value="Genomic_DNA"/>
</dbReference>
<name>A0A2I7SFT8_9FLAO</name>
<evidence type="ECO:0000313" key="2">
    <source>
        <dbReference type="Proteomes" id="UP000236592"/>
    </source>
</evidence>
<protein>
    <submittedName>
        <fullName evidence="1">Uncharacterized protein</fullName>
    </submittedName>
</protein>
<proteinExistence type="predicted"/>
<dbReference type="AlphaFoldDB" id="A0A2I7SFT8"/>